<dbReference type="Proteomes" id="UP000006078">
    <property type="component" value="Unassembled WGS sequence"/>
</dbReference>
<dbReference type="STRING" id="29321.AAV33_06860"/>
<dbReference type="RefSeq" id="WP_004601325.1">
    <property type="nucleotide sequence ID" value="NZ_JH815194.1"/>
</dbReference>
<dbReference type="Pfam" id="PF11255">
    <property type="entry name" value="DUF3054"/>
    <property type="match status" value="1"/>
</dbReference>
<feature type="transmembrane region" description="Helical" evidence="1">
    <location>
        <begin position="58"/>
        <end position="81"/>
    </location>
</feature>
<reference evidence="2 3" key="1">
    <citation type="submission" date="2012-08" db="EMBL/GenBank/DDBJ databases">
        <title>The Genome Sequence of Turicella otitidis ATCC 51513.</title>
        <authorList>
            <consortium name="The Broad Institute Genome Sequencing Platform"/>
            <person name="Earl A."/>
            <person name="Ward D."/>
            <person name="Feldgarden M."/>
            <person name="Gevers D."/>
            <person name="Huys G."/>
            <person name="Walker B."/>
            <person name="Young S.K."/>
            <person name="Zeng Q."/>
            <person name="Gargeya S."/>
            <person name="Fitzgerald M."/>
            <person name="Haas B."/>
            <person name="Abouelleil A."/>
            <person name="Alvarado L."/>
            <person name="Arachchi H.M."/>
            <person name="Berlin A.M."/>
            <person name="Chapman S.B."/>
            <person name="Goldberg J."/>
            <person name="Griggs A."/>
            <person name="Gujja S."/>
            <person name="Hansen M."/>
            <person name="Howarth C."/>
            <person name="Imamovic A."/>
            <person name="Larimer J."/>
            <person name="McCowen C."/>
            <person name="Montmayeur A."/>
            <person name="Murphy C."/>
            <person name="Neiman D."/>
            <person name="Pearson M."/>
            <person name="Priest M."/>
            <person name="Roberts A."/>
            <person name="Saif S."/>
            <person name="Shea T."/>
            <person name="Sisk P."/>
            <person name="Sykes S."/>
            <person name="Wortman J."/>
            <person name="Nusbaum C."/>
            <person name="Birren B."/>
        </authorList>
    </citation>
    <scope>NUCLEOTIDE SEQUENCE [LARGE SCALE GENOMIC DNA]</scope>
    <source>
        <strain evidence="2 3">ATCC 51513</strain>
    </source>
</reference>
<keyword evidence="1" id="KW-1133">Transmembrane helix</keyword>
<keyword evidence="1" id="KW-0472">Membrane</keyword>
<proteinExistence type="predicted"/>
<name>K0YQ36_9CORY</name>
<comment type="caution">
    <text evidence="2">The sequence shown here is derived from an EMBL/GenBank/DDBJ whole genome shotgun (WGS) entry which is preliminary data.</text>
</comment>
<organism evidence="2 3">
    <name type="scientific">Corynebacterium otitidis ATCC 51513</name>
    <dbReference type="NCBI Taxonomy" id="883169"/>
    <lineage>
        <taxon>Bacteria</taxon>
        <taxon>Bacillati</taxon>
        <taxon>Actinomycetota</taxon>
        <taxon>Actinomycetes</taxon>
        <taxon>Mycobacteriales</taxon>
        <taxon>Corynebacteriaceae</taxon>
        <taxon>Corynebacterium</taxon>
    </lineage>
</organism>
<dbReference type="InterPro" id="IPR021414">
    <property type="entry name" value="DUF3054"/>
</dbReference>
<dbReference type="OrthoDB" id="3698172at2"/>
<keyword evidence="3" id="KW-1185">Reference proteome</keyword>
<dbReference type="EMBL" id="AHAE01000069">
    <property type="protein sequence ID" value="EJZ81614.1"/>
    <property type="molecule type" value="Genomic_DNA"/>
</dbReference>
<evidence type="ECO:0000256" key="1">
    <source>
        <dbReference type="SAM" id="Phobius"/>
    </source>
</evidence>
<accession>K0YQ36</accession>
<gene>
    <name evidence="2" type="ORF">HMPREF9719_01435</name>
</gene>
<dbReference type="HOGENOM" id="CLU_089113_2_0_11"/>
<feature type="transmembrane region" description="Helical" evidence="1">
    <location>
        <begin position="127"/>
        <end position="149"/>
    </location>
</feature>
<dbReference type="eggNOG" id="ENOG5031JFQ">
    <property type="taxonomic scope" value="Bacteria"/>
</dbReference>
<evidence type="ECO:0000313" key="2">
    <source>
        <dbReference type="EMBL" id="EJZ81614.1"/>
    </source>
</evidence>
<evidence type="ECO:0000313" key="3">
    <source>
        <dbReference type="Proteomes" id="UP000006078"/>
    </source>
</evidence>
<protein>
    <submittedName>
        <fullName evidence="2">Uncharacterized protein</fullName>
    </submittedName>
</protein>
<feature type="transmembrane region" description="Helical" evidence="1">
    <location>
        <begin position="25"/>
        <end position="46"/>
    </location>
</feature>
<sequence length="159" mass="16568">MDTAQRDEAAASTGGAPRARRIPTLVTAGLDAAALALFALAARIAHNSPDTPLTFGSWAATLMPFLIGLALGWAILAAGAARREHADGRGSLGALAAPLNPGGLTIWLSTSVVGLLVWSLIHNRIPHWSFPVVATLMCAVLFLGWRGVVAAARRFARRG</sequence>
<dbReference type="AlphaFoldDB" id="K0YQ36"/>
<keyword evidence="1" id="KW-0812">Transmembrane</keyword>
<feature type="transmembrane region" description="Helical" evidence="1">
    <location>
        <begin position="102"/>
        <end position="121"/>
    </location>
</feature>